<dbReference type="InterPro" id="IPR036938">
    <property type="entry name" value="PAP2/HPO_sf"/>
</dbReference>
<evidence type="ECO:0000313" key="8">
    <source>
        <dbReference type="EMBL" id="GFE49031.1"/>
    </source>
</evidence>
<dbReference type="SUPFAM" id="SSF48317">
    <property type="entry name" value="Acid phosphatase/Vanadium-dependent haloperoxidase"/>
    <property type="match status" value="1"/>
</dbReference>
<dbReference type="Gene3D" id="1.20.144.10">
    <property type="entry name" value="Phosphatidic acid phosphatase type 2/haloperoxidase"/>
    <property type="match status" value="1"/>
</dbReference>
<feature type="active site" description="Charge relay system" evidence="5">
    <location>
        <position position="621"/>
    </location>
</feature>
<keyword evidence="9" id="KW-1185">Reference proteome</keyword>
<feature type="domain" description="Peptidase S8/S53" evidence="6">
    <location>
        <begin position="429"/>
        <end position="657"/>
    </location>
</feature>
<dbReference type="PROSITE" id="PS51892">
    <property type="entry name" value="SUBTILASE"/>
    <property type="match status" value="1"/>
</dbReference>
<gene>
    <name evidence="8" type="ORF">So717_07840</name>
</gene>
<dbReference type="InterPro" id="IPR015500">
    <property type="entry name" value="Peptidase_S8_subtilisin-rel"/>
</dbReference>
<keyword evidence="4 5" id="KW-0720">Serine protease</keyword>
<evidence type="ECO:0000259" key="6">
    <source>
        <dbReference type="Pfam" id="PF00082"/>
    </source>
</evidence>
<accession>A0A640VPM3</accession>
<feature type="domain" description="Peptidase S8/S53" evidence="6">
    <location>
        <begin position="248"/>
        <end position="330"/>
    </location>
</feature>
<sequence length="675" mass="70792">MVELLRTGVQGQPFFLPDPAYTGPVFAAEIADLIALQKDAERAAREEEILAEIDDIATPFLAELDDFGGPPGGVLRLINLMDMAGLTIGYHFKRIFGRPRPHIADPRIDPLIDVPTHSAYPSAHAVQTHLIAHALAEVYEDNALVADLFDVAARISINREWAGVHYASDTEAGMQIAQAVFPILRLVMDEVFVDAIAELNTPHDAHCHLLGDLRRPLIPPQSEDPDPDGLPWNLDALGLATISDGEMGDAIVVGMIDGAVAVRHPALAAGMPRFENVDYPVPAGDEWCMSSKGIGHGTAMAGLVIGQEGARRYGVAPGAELYPIRAANLSGDRHENRVTLALRVLEAGLAGDRFISDINCEADRTIAAKLGVLLLSLDFQRPDAAAAGYLDMAKIAELRADDPDAATALIDAVDPENAVDPFVLAILIVQSQIAVVIPAGNSGAQNLAYPAAFDDYAPVLQAIIDDETRPKVISTVAALLRQFSATLEDDVLGDATDLVTEATTLLAQGLAAQEEETGASLDAFESTGIVVVGASSPIDGALTKTNYSQSGPGLCVMGPSDGDHNPPYRCPTSQVPAPGFGSAQNSRPVRTLDILGPGGFADDPLADESHSGQATGFGGTSAAAAQIAGAIAIIASRMNDPLLLTGPQLRADLIDLAGDDYSPTTGYGPINLGGL</sequence>
<dbReference type="GO" id="GO:0006508">
    <property type="term" value="P:proteolysis"/>
    <property type="evidence" value="ECO:0007669"/>
    <property type="project" value="UniProtKB-KW"/>
</dbReference>
<dbReference type="Pfam" id="PF01569">
    <property type="entry name" value="PAP2"/>
    <property type="match status" value="1"/>
</dbReference>
<feature type="domain" description="Phosphatidic acid phosphatase type 2/haloperoxidase" evidence="7">
    <location>
        <begin position="88"/>
        <end position="186"/>
    </location>
</feature>
<evidence type="ECO:0000256" key="4">
    <source>
        <dbReference type="ARBA" id="ARBA00022825"/>
    </source>
</evidence>
<dbReference type="PANTHER" id="PTHR43806:SF11">
    <property type="entry name" value="CEREVISIN-RELATED"/>
    <property type="match status" value="1"/>
</dbReference>
<keyword evidence="3 5" id="KW-0378">Hydrolase</keyword>
<comment type="similarity">
    <text evidence="1 5">Belongs to the peptidase S8 family.</text>
</comment>
<dbReference type="EMBL" id="BLIV01000002">
    <property type="protein sequence ID" value="GFE49031.1"/>
    <property type="molecule type" value="Genomic_DNA"/>
</dbReference>
<organism evidence="8 9">
    <name type="scientific">Roseobacter cerasinus</name>
    <dbReference type="NCBI Taxonomy" id="2602289"/>
    <lineage>
        <taxon>Bacteria</taxon>
        <taxon>Pseudomonadati</taxon>
        <taxon>Pseudomonadota</taxon>
        <taxon>Alphaproteobacteria</taxon>
        <taxon>Rhodobacterales</taxon>
        <taxon>Roseobacteraceae</taxon>
        <taxon>Roseobacter</taxon>
    </lineage>
</organism>
<dbReference type="Pfam" id="PF00082">
    <property type="entry name" value="Peptidase_S8"/>
    <property type="match status" value="2"/>
</dbReference>
<reference evidence="8 9" key="1">
    <citation type="submission" date="2019-12" db="EMBL/GenBank/DDBJ databases">
        <title>Roseobacter cerasinus sp. nov., isolated from seawater around aquaculture.</title>
        <authorList>
            <person name="Muramatsu S."/>
            <person name="Takabe Y."/>
            <person name="Mori K."/>
            <person name="Takaichi S."/>
            <person name="Hanada S."/>
        </authorList>
    </citation>
    <scope>NUCLEOTIDE SEQUENCE [LARGE SCALE GENOMIC DNA]</scope>
    <source>
        <strain evidence="8 9">AI77</strain>
    </source>
</reference>
<dbReference type="GO" id="GO:0004252">
    <property type="term" value="F:serine-type endopeptidase activity"/>
    <property type="evidence" value="ECO:0007669"/>
    <property type="project" value="UniProtKB-UniRule"/>
</dbReference>
<evidence type="ECO:0000256" key="3">
    <source>
        <dbReference type="ARBA" id="ARBA00022801"/>
    </source>
</evidence>
<comment type="caution">
    <text evidence="8">The sequence shown here is derived from an EMBL/GenBank/DDBJ whole genome shotgun (WGS) entry which is preliminary data.</text>
</comment>
<evidence type="ECO:0000256" key="1">
    <source>
        <dbReference type="ARBA" id="ARBA00011073"/>
    </source>
</evidence>
<dbReference type="InterPro" id="IPR050131">
    <property type="entry name" value="Peptidase_S8_subtilisin-like"/>
</dbReference>
<dbReference type="InterPro" id="IPR000209">
    <property type="entry name" value="Peptidase_S8/S53_dom"/>
</dbReference>
<evidence type="ECO:0000259" key="7">
    <source>
        <dbReference type="Pfam" id="PF01569"/>
    </source>
</evidence>
<keyword evidence="2 5" id="KW-0645">Protease</keyword>
<dbReference type="Proteomes" id="UP000436522">
    <property type="component" value="Unassembled WGS sequence"/>
</dbReference>
<evidence type="ECO:0000313" key="9">
    <source>
        <dbReference type="Proteomes" id="UP000436522"/>
    </source>
</evidence>
<proteinExistence type="inferred from homology"/>
<dbReference type="PANTHER" id="PTHR43806">
    <property type="entry name" value="PEPTIDASE S8"/>
    <property type="match status" value="1"/>
</dbReference>
<name>A0A640VPM3_9RHOB</name>
<feature type="active site" description="Charge relay system" evidence="5">
    <location>
        <position position="296"/>
    </location>
</feature>
<dbReference type="AlphaFoldDB" id="A0A640VPM3"/>
<feature type="active site" description="Charge relay system" evidence="5">
    <location>
        <position position="257"/>
    </location>
</feature>
<dbReference type="RefSeq" id="WP_159974927.1">
    <property type="nucleotide sequence ID" value="NZ_BLIV01000002.1"/>
</dbReference>
<dbReference type="InterPro" id="IPR000326">
    <property type="entry name" value="PAP2/HPO"/>
</dbReference>
<evidence type="ECO:0000256" key="5">
    <source>
        <dbReference type="PROSITE-ProRule" id="PRU01240"/>
    </source>
</evidence>
<evidence type="ECO:0008006" key="10">
    <source>
        <dbReference type="Google" id="ProtNLM"/>
    </source>
</evidence>
<dbReference type="Gene3D" id="3.40.50.200">
    <property type="entry name" value="Peptidase S8/S53 domain"/>
    <property type="match status" value="1"/>
</dbReference>
<dbReference type="PRINTS" id="PR00723">
    <property type="entry name" value="SUBTILISIN"/>
</dbReference>
<protein>
    <recommendedName>
        <fullName evidence="10">Peptidase S8/S53 domain-containing protein</fullName>
    </recommendedName>
</protein>
<dbReference type="SUPFAM" id="SSF52743">
    <property type="entry name" value="Subtilisin-like"/>
    <property type="match status" value="1"/>
</dbReference>
<dbReference type="InterPro" id="IPR036852">
    <property type="entry name" value="Peptidase_S8/S53_dom_sf"/>
</dbReference>
<evidence type="ECO:0000256" key="2">
    <source>
        <dbReference type="ARBA" id="ARBA00022670"/>
    </source>
</evidence>
<dbReference type="OrthoDB" id="9780507at2"/>